<dbReference type="STRING" id="35525.A0A162DCL1"/>
<evidence type="ECO:0000256" key="4">
    <source>
        <dbReference type="ARBA" id="ARBA00023136"/>
    </source>
</evidence>
<proteinExistence type="predicted"/>
<dbReference type="PANTHER" id="PTHR22950:SF349">
    <property type="entry name" value="AMINO ACID TRANSPORTER TRANSMEMBRANE DOMAIN-CONTAINING PROTEIN"/>
    <property type="match status" value="1"/>
</dbReference>
<evidence type="ECO:0000259" key="6">
    <source>
        <dbReference type="Pfam" id="PF01490"/>
    </source>
</evidence>
<dbReference type="GO" id="GO:0005774">
    <property type="term" value="C:vacuolar membrane"/>
    <property type="evidence" value="ECO:0007669"/>
    <property type="project" value="TreeGrafter"/>
</dbReference>
<dbReference type="Proteomes" id="UP000076858">
    <property type="component" value="Unassembled WGS sequence"/>
</dbReference>
<protein>
    <submittedName>
        <fullName evidence="7">Proton-coupled amino acid transporter 3</fullName>
    </submittedName>
</protein>
<keyword evidence="8" id="KW-1185">Reference proteome</keyword>
<organism evidence="7 8">
    <name type="scientific">Daphnia magna</name>
    <dbReference type="NCBI Taxonomy" id="35525"/>
    <lineage>
        <taxon>Eukaryota</taxon>
        <taxon>Metazoa</taxon>
        <taxon>Ecdysozoa</taxon>
        <taxon>Arthropoda</taxon>
        <taxon>Crustacea</taxon>
        <taxon>Branchiopoda</taxon>
        <taxon>Diplostraca</taxon>
        <taxon>Cladocera</taxon>
        <taxon>Anomopoda</taxon>
        <taxon>Daphniidae</taxon>
        <taxon>Daphnia</taxon>
    </lineage>
</organism>
<evidence type="ECO:0000256" key="2">
    <source>
        <dbReference type="ARBA" id="ARBA00022692"/>
    </source>
</evidence>
<comment type="caution">
    <text evidence="7">The sequence shown here is derived from an EMBL/GenBank/DDBJ whole genome shotgun (WGS) entry which is preliminary data.</text>
</comment>
<reference evidence="7 8" key="1">
    <citation type="submission" date="2016-03" db="EMBL/GenBank/DDBJ databases">
        <title>EvidentialGene: Evidence-directed Construction of Genes on Genomes.</title>
        <authorList>
            <person name="Gilbert D.G."/>
            <person name="Choi J.-H."/>
            <person name="Mockaitis K."/>
            <person name="Colbourne J."/>
            <person name="Pfrender M."/>
        </authorList>
    </citation>
    <scope>NUCLEOTIDE SEQUENCE [LARGE SCALE GENOMIC DNA]</scope>
    <source>
        <strain evidence="7 8">Xinb3</strain>
        <tissue evidence="7">Complete organism</tissue>
    </source>
</reference>
<evidence type="ECO:0000256" key="1">
    <source>
        <dbReference type="ARBA" id="ARBA00004141"/>
    </source>
</evidence>
<feature type="transmembrane region" description="Helical" evidence="5">
    <location>
        <begin position="277"/>
        <end position="302"/>
    </location>
</feature>
<dbReference type="GO" id="GO:0015179">
    <property type="term" value="F:L-amino acid transmembrane transporter activity"/>
    <property type="evidence" value="ECO:0007669"/>
    <property type="project" value="TreeGrafter"/>
</dbReference>
<feature type="transmembrane region" description="Helical" evidence="5">
    <location>
        <begin position="419"/>
        <end position="440"/>
    </location>
</feature>
<evidence type="ECO:0000256" key="3">
    <source>
        <dbReference type="ARBA" id="ARBA00022989"/>
    </source>
</evidence>
<feature type="transmembrane region" description="Helical" evidence="5">
    <location>
        <begin position="245"/>
        <end position="265"/>
    </location>
</feature>
<feature type="transmembrane region" description="Helical" evidence="5">
    <location>
        <begin position="74"/>
        <end position="98"/>
    </location>
</feature>
<comment type="subcellular location">
    <subcellularLocation>
        <location evidence="1">Membrane</location>
        <topology evidence="1">Multi-pass membrane protein</topology>
    </subcellularLocation>
</comment>
<keyword evidence="3 5" id="KW-1133">Transmembrane helix</keyword>
<dbReference type="PANTHER" id="PTHR22950">
    <property type="entry name" value="AMINO ACID TRANSPORTER"/>
    <property type="match status" value="1"/>
</dbReference>
<name>A0A162DCL1_9CRUS</name>
<evidence type="ECO:0000256" key="5">
    <source>
        <dbReference type="SAM" id="Phobius"/>
    </source>
</evidence>
<accession>A0A162DCL1</accession>
<feature type="transmembrane region" description="Helical" evidence="5">
    <location>
        <begin position="357"/>
        <end position="377"/>
    </location>
</feature>
<feature type="transmembrane region" description="Helical" evidence="5">
    <location>
        <begin position="397"/>
        <end position="414"/>
    </location>
</feature>
<dbReference type="EMBL" id="LRGB01001937">
    <property type="protein sequence ID" value="KZS09934.1"/>
    <property type="molecule type" value="Genomic_DNA"/>
</dbReference>
<keyword evidence="2 5" id="KW-0812">Transmembrane</keyword>
<dbReference type="InterPro" id="IPR013057">
    <property type="entry name" value="AA_transpt_TM"/>
</dbReference>
<evidence type="ECO:0000313" key="8">
    <source>
        <dbReference type="Proteomes" id="UP000076858"/>
    </source>
</evidence>
<feature type="transmembrane region" description="Helical" evidence="5">
    <location>
        <begin position="322"/>
        <end position="345"/>
    </location>
</feature>
<feature type="domain" description="Amino acid transporter transmembrane" evidence="6">
    <location>
        <begin position="45"/>
        <end position="343"/>
    </location>
</feature>
<feature type="transmembrane region" description="Helical" evidence="5">
    <location>
        <begin position="140"/>
        <end position="160"/>
    </location>
</feature>
<feature type="transmembrane region" description="Helical" evidence="5">
    <location>
        <begin position="452"/>
        <end position="476"/>
    </location>
</feature>
<evidence type="ECO:0000313" key="7">
    <source>
        <dbReference type="EMBL" id="KZS09934.1"/>
    </source>
</evidence>
<dbReference type="Pfam" id="PF01490">
    <property type="entry name" value="Aa_trans"/>
    <property type="match status" value="1"/>
</dbReference>
<feature type="transmembrane region" description="Helical" evidence="5">
    <location>
        <begin position="202"/>
        <end position="225"/>
    </location>
</feature>
<dbReference type="AlphaFoldDB" id="A0A162DCL1"/>
<feature type="transmembrane region" description="Helical" evidence="5">
    <location>
        <begin position="180"/>
        <end position="197"/>
    </location>
</feature>
<dbReference type="OrthoDB" id="1684102at2759"/>
<keyword evidence="4 5" id="KW-0472">Membrane</keyword>
<gene>
    <name evidence="7" type="ORF">APZ42_025772</name>
</gene>
<sequence length="484" mass="54155">MFFKKHDTFIASDSTIPLLCQPSACNPKRQIITTVTTVRDENFKPISNFETMLHLLKGNIGTGLFAMPGAFQNAGLWTGSVLTIITACICTHCMHILVTSAAILQKRKGHEVSVSYADVAEIAFQTGSQQFVKHAKLARVLVSLFICVTQLGFCCVYVVFASTNLKQVVDYYAPHLQWDVRQFMCLVTIPLIFLNWLRDLKLLAPVSLLANILQSISIVIVFYYIARDGLPPMDSTPAFNNWIGVSLFFGTVVFSFEGIGLILPIQKDMRHPRDFEGWNGILNVAMILVTCLALAMGFYGYLKYGAEIQGSITLNLPQDEMYALLFVFYRLQHAITLHLITKVLLNYYRLARLVKVFMVLAIFGSYTMQFYVPIPILWPVLEKKIETFNKHPLVSELMFRTLLVLLTLSLAAAIPKIDLYISLVGAMTGSLLALIFPPILEIVTCWPDVSKMAIVKNFLIVIFGLTGFTSGTYASIKKILSPTT</sequence>